<gene>
    <name evidence="1" type="ORF">AAEO56_02260</name>
</gene>
<name>A0ABU9HSW2_9FLAO</name>
<evidence type="ECO:0000313" key="2">
    <source>
        <dbReference type="Proteomes" id="UP001464555"/>
    </source>
</evidence>
<dbReference type="RefSeq" id="WP_341695389.1">
    <property type="nucleotide sequence ID" value="NZ_JBBYHR010000001.1"/>
</dbReference>
<organism evidence="1 2">
    <name type="scientific">Flavobacterium arundinis</name>
    <dbReference type="NCBI Taxonomy" id="3139143"/>
    <lineage>
        <taxon>Bacteria</taxon>
        <taxon>Pseudomonadati</taxon>
        <taxon>Bacteroidota</taxon>
        <taxon>Flavobacteriia</taxon>
        <taxon>Flavobacteriales</taxon>
        <taxon>Flavobacteriaceae</taxon>
        <taxon>Flavobacterium</taxon>
    </lineage>
</organism>
<dbReference type="Gene3D" id="2.60.40.1120">
    <property type="entry name" value="Carboxypeptidase-like, regulatory domain"/>
    <property type="match status" value="1"/>
</dbReference>
<dbReference type="Pfam" id="PF13715">
    <property type="entry name" value="CarbopepD_reg_2"/>
    <property type="match status" value="1"/>
</dbReference>
<keyword evidence="2" id="KW-1185">Reference proteome</keyword>
<dbReference type="EMBL" id="JBBYHR010000001">
    <property type="protein sequence ID" value="MEL1243071.1"/>
    <property type="molecule type" value="Genomic_DNA"/>
</dbReference>
<dbReference type="InterPro" id="IPR008969">
    <property type="entry name" value="CarboxyPept-like_regulatory"/>
</dbReference>
<comment type="caution">
    <text evidence="1">The sequence shown here is derived from an EMBL/GenBank/DDBJ whole genome shotgun (WGS) entry which is preliminary data.</text>
</comment>
<reference evidence="1 2" key="1">
    <citation type="submission" date="2024-04" db="EMBL/GenBank/DDBJ databases">
        <title>Flavobacterium sp. DGU11 16S ribosomal RNA gene Genome sequencing and assembly.</title>
        <authorList>
            <person name="Park S."/>
        </authorList>
    </citation>
    <scope>NUCLEOTIDE SEQUENCE [LARGE SCALE GENOMIC DNA]</scope>
    <source>
        <strain evidence="1 2">DGU11</strain>
    </source>
</reference>
<sequence>MKHPIQISIPTPCHENRGKINPADKGRFCVSCQKTVRDFTQASDREIVEALKTGVHACGRFRASQLGRDLIVPKEKSQLWIAASTTAISLLALGTNEVSAQTPVITYLQEPGPIDINTNNLPDGFKIIAGIVEDEMGMPIPGTDVTVKGSDAPAVQTDFDGRFFIEAKEGDVIEFKYIGMKMETIKVSEHAKFSIVMEEAQPNLENVIVEGYMHYNFHISVASEFLFNR</sequence>
<dbReference type="SUPFAM" id="SSF49464">
    <property type="entry name" value="Carboxypeptidase regulatory domain-like"/>
    <property type="match status" value="1"/>
</dbReference>
<protein>
    <submittedName>
        <fullName evidence="1">Carboxypeptidase-like regulatory domain-containing protein</fullName>
    </submittedName>
</protein>
<evidence type="ECO:0000313" key="1">
    <source>
        <dbReference type="EMBL" id="MEL1243071.1"/>
    </source>
</evidence>
<accession>A0ABU9HSW2</accession>
<proteinExistence type="predicted"/>
<dbReference type="Proteomes" id="UP001464555">
    <property type="component" value="Unassembled WGS sequence"/>
</dbReference>